<gene>
    <name evidence="1" type="ORF">CRENPOLYSF2_830012</name>
</gene>
<protein>
    <submittedName>
        <fullName evidence="1">Uncharacterized protein</fullName>
    </submittedName>
</protein>
<dbReference type="AlphaFoldDB" id="A0A1R4HIH4"/>
<keyword evidence="2" id="KW-1185">Reference proteome</keyword>
<dbReference type="EMBL" id="FUKJ01000450">
    <property type="protein sequence ID" value="SJM96036.1"/>
    <property type="molecule type" value="Genomic_DNA"/>
</dbReference>
<name>A0A1R4HIH4_9GAMM</name>
<reference evidence="2" key="1">
    <citation type="submission" date="2017-02" db="EMBL/GenBank/DDBJ databases">
        <authorList>
            <person name="Daims H."/>
        </authorList>
    </citation>
    <scope>NUCLEOTIDE SEQUENCE [LARGE SCALE GENOMIC DNA]</scope>
</reference>
<proteinExistence type="predicted"/>
<organism evidence="1 2">
    <name type="scientific">Crenothrix polyspora</name>
    <dbReference type="NCBI Taxonomy" id="360316"/>
    <lineage>
        <taxon>Bacteria</taxon>
        <taxon>Pseudomonadati</taxon>
        <taxon>Pseudomonadota</taxon>
        <taxon>Gammaproteobacteria</taxon>
        <taxon>Methylococcales</taxon>
        <taxon>Crenotrichaceae</taxon>
        <taxon>Crenothrix</taxon>
    </lineage>
</organism>
<accession>A0A1R4HIH4</accession>
<evidence type="ECO:0000313" key="1">
    <source>
        <dbReference type="EMBL" id="SJM96036.1"/>
    </source>
</evidence>
<sequence length="55" mass="6368">MNYFLSVQCLFSKGSVGYAPIFNNNNFDVGELWLFIKHPTTKKPYSAICWVHGHF</sequence>
<evidence type="ECO:0000313" key="2">
    <source>
        <dbReference type="Proteomes" id="UP000195442"/>
    </source>
</evidence>
<dbReference type="Proteomes" id="UP000195442">
    <property type="component" value="Unassembled WGS sequence"/>
</dbReference>